<dbReference type="Pfam" id="PF01556">
    <property type="entry name" value="DnaJ_C"/>
    <property type="match status" value="1"/>
</dbReference>
<proteinExistence type="predicted"/>
<evidence type="ECO:0000259" key="6">
    <source>
        <dbReference type="PROSITE" id="PS50076"/>
    </source>
</evidence>
<dbReference type="InterPro" id="IPR008971">
    <property type="entry name" value="HSP40/DnaJ_pept-bd"/>
</dbReference>
<dbReference type="InterPro" id="IPR036410">
    <property type="entry name" value="HSP_DnaJ_Cys-rich_dom_sf"/>
</dbReference>
<evidence type="ECO:0000256" key="2">
    <source>
        <dbReference type="ARBA" id="ARBA00022737"/>
    </source>
</evidence>
<dbReference type="CDD" id="cd06257">
    <property type="entry name" value="DnaJ"/>
    <property type="match status" value="1"/>
</dbReference>
<keyword evidence="1" id="KW-0479">Metal-binding</keyword>
<feature type="region of interest" description="Disordered" evidence="5">
    <location>
        <begin position="109"/>
        <end position="147"/>
    </location>
</feature>
<name>A0AAN7D5C7_9FUNG</name>
<evidence type="ECO:0000313" key="7">
    <source>
        <dbReference type="EMBL" id="KAK4511113.1"/>
    </source>
</evidence>
<keyword evidence="2" id="KW-0677">Repeat</keyword>
<dbReference type="InterPro" id="IPR002939">
    <property type="entry name" value="DnaJ_C"/>
</dbReference>
<dbReference type="SUPFAM" id="SSF57938">
    <property type="entry name" value="DnaJ/Hsp40 cysteine-rich domain"/>
    <property type="match status" value="1"/>
</dbReference>
<evidence type="ECO:0000256" key="5">
    <source>
        <dbReference type="SAM" id="MobiDB-lite"/>
    </source>
</evidence>
<dbReference type="GO" id="GO:0030544">
    <property type="term" value="F:Hsp70 protein binding"/>
    <property type="evidence" value="ECO:0007669"/>
    <property type="project" value="InterPro"/>
</dbReference>
<keyword evidence="8" id="KW-1185">Reference proteome</keyword>
<feature type="compositionally biased region" description="Pro residues" evidence="5">
    <location>
        <begin position="111"/>
        <end position="127"/>
    </location>
</feature>
<dbReference type="InterPro" id="IPR001623">
    <property type="entry name" value="DnaJ_domain"/>
</dbReference>
<reference evidence="7 8" key="1">
    <citation type="submission" date="2022-11" db="EMBL/GenBank/DDBJ databases">
        <title>Mucor velutinosus strain NIH1002 WGS.</title>
        <authorList>
            <person name="Subramanian P."/>
            <person name="Mullikin J.C."/>
            <person name="Segre J.A."/>
            <person name="Zelazny A.M."/>
        </authorList>
    </citation>
    <scope>NUCLEOTIDE SEQUENCE [LARGE SCALE GENOMIC DNA]</scope>
    <source>
        <strain evidence="7 8">NIH1002</strain>
    </source>
</reference>
<keyword evidence="4" id="KW-0862">Zinc</keyword>
<dbReference type="PROSITE" id="PS50076">
    <property type="entry name" value="DNAJ_2"/>
    <property type="match status" value="1"/>
</dbReference>
<dbReference type="Gene3D" id="2.10.230.10">
    <property type="entry name" value="Heat shock protein DnaJ, cysteine-rich domain"/>
    <property type="match status" value="1"/>
</dbReference>
<dbReference type="Gene3D" id="1.10.287.110">
    <property type="entry name" value="DnaJ domain"/>
    <property type="match status" value="1"/>
</dbReference>
<evidence type="ECO:0000256" key="4">
    <source>
        <dbReference type="ARBA" id="ARBA00022833"/>
    </source>
</evidence>
<dbReference type="GO" id="GO:0006457">
    <property type="term" value="P:protein folding"/>
    <property type="evidence" value="ECO:0007669"/>
    <property type="project" value="InterPro"/>
</dbReference>
<comment type="caution">
    <text evidence="7">The sequence shown here is derived from an EMBL/GenBank/DDBJ whole genome shotgun (WGS) entry which is preliminary data.</text>
</comment>
<protein>
    <recommendedName>
        <fullName evidence="6">J domain-containing protein</fullName>
    </recommendedName>
</protein>
<dbReference type="FunFam" id="2.60.260.20:FF:000003">
    <property type="entry name" value="DnaJ subfamily A member 2"/>
    <property type="match status" value="1"/>
</dbReference>
<dbReference type="SUPFAM" id="SSF49493">
    <property type="entry name" value="HSP40/DnaJ peptide-binding domain"/>
    <property type="match status" value="2"/>
</dbReference>
<gene>
    <name evidence="7" type="ORF">ATC70_012324</name>
</gene>
<dbReference type="CDD" id="cd10747">
    <property type="entry name" value="DnaJ_C"/>
    <property type="match status" value="1"/>
</dbReference>
<dbReference type="GeneID" id="89956010"/>
<dbReference type="RefSeq" id="XP_064677779.1">
    <property type="nucleotide sequence ID" value="XM_064831499.1"/>
</dbReference>
<feature type="domain" description="J" evidence="6">
    <location>
        <begin position="4"/>
        <end position="85"/>
    </location>
</feature>
<dbReference type="Pfam" id="PF00226">
    <property type="entry name" value="DnaJ"/>
    <property type="match status" value="1"/>
</dbReference>
<dbReference type="GO" id="GO:0008270">
    <property type="term" value="F:zinc ion binding"/>
    <property type="evidence" value="ECO:0007669"/>
    <property type="project" value="UniProtKB-KW"/>
</dbReference>
<dbReference type="EMBL" id="JASEJX010000030">
    <property type="protein sequence ID" value="KAK4511113.1"/>
    <property type="molecule type" value="Genomic_DNA"/>
</dbReference>
<organism evidence="7 8">
    <name type="scientific">Mucor velutinosus</name>
    <dbReference type="NCBI Taxonomy" id="708070"/>
    <lineage>
        <taxon>Eukaryota</taxon>
        <taxon>Fungi</taxon>
        <taxon>Fungi incertae sedis</taxon>
        <taxon>Mucoromycota</taxon>
        <taxon>Mucoromycotina</taxon>
        <taxon>Mucoromycetes</taxon>
        <taxon>Mucorales</taxon>
        <taxon>Mucorineae</taxon>
        <taxon>Mucoraceae</taxon>
        <taxon>Mucor</taxon>
    </lineage>
</organism>
<dbReference type="AlphaFoldDB" id="A0AAN7D5C7"/>
<dbReference type="PRINTS" id="PR00625">
    <property type="entry name" value="JDOMAIN"/>
</dbReference>
<dbReference type="PANTHER" id="PTHR43888">
    <property type="entry name" value="DNAJ-LIKE-2, ISOFORM A-RELATED"/>
    <property type="match status" value="1"/>
</dbReference>
<feature type="region of interest" description="Disordered" evidence="5">
    <location>
        <begin position="408"/>
        <end position="467"/>
    </location>
</feature>
<dbReference type="SMART" id="SM00271">
    <property type="entry name" value="DnaJ"/>
    <property type="match status" value="1"/>
</dbReference>
<dbReference type="GO" id="GO:0051082">
    <property type="term" value="F:unfolded protein binding"/>
    <property type="evidence" value="ECO:0007669"/>
    <property type="project" value="InterPro"/>
</dbReference>
<feature type="compositionally biased region" description="Acidic residues" evidence="5">
    <location>
        <begin position="441"/>
        <end position="467"/>
    </location>
</feature>
<dbReference type="Proteomes" id="UP001304243">
    <property type="component" value="Unassembled WGS sequence"/>
</dbReference>
<evidence type="ECO:0000256" key="1">
    <source>
        <dbReference type="ARBA" id="ARBA00022723"/>
    </source>
</evidence>
<dbReference type="Gene3D" id="2.60.260.20">
    <property type="entry name" value="Urease metallochaperone UreE, N-terminal domain"/>
    <property type="match status" value="2"/>
</dbReference>
<accession>A0AAN7D5C7</accession>
<dbReference type="SUPFAM" id="SSF46565">
    <property type="entry name" value="Chaperone J-domain"/>
    <property type="match status" value="1"/>
</dbReference>
<dbReference type="InterPro" id="IPR044713">
    <property type="entry name" value="DNJA1/2-like"/>
</dbReference>
<keyword evidence="3" id="KW-0863">Zinc-finger</keyword>
<evidence type="ECO:0000313" key="8">
    <source>
        <dbReference type="Proteomes" id="UP001304243"/>
    </source>
</evidence>
<evidence type="ECO:0000256" key="3">
    <source>
        <dbReference type="ARBA" id="ARBA00022771"/>
    </source>
</evidence>
<sequence length="467" mass="53640">MVEYLYKALGLQSTATLIEVKKAYRTLAKEYHPDKNKNGAERFKEINNAYSILSDAEKLSEYKRKNPTASSSKTSSTYSTYDKYGSGFDTFTGNPFYDKLFNHFFTGAFRPGPPPSAQRPPPPPPPKFRTERQTSPPPPEKPPRMDFDITTECSLTLEQIYNGAKVDLQYFEDTDCDLCKNNKRHPSLKRYKQCERCEGSGWLNPQLASRKTQEPITCVFCKGQGRVKHYRDCVKCMGETKRAKSRRVRIPKGINKNHALRVREEGYLKPDGTKGKLIFRIRVLEHAVFQREGDNLRTTVKISLKDAVMGFENKRLFTHLDGRKVAVTQEPGFTIRPNSQRRLKGEGMPIYGSKTNAFGDMIIRFEVEWQDTVQIPQCRAALDTIHEFFMTNQEKKCKEDVIVIDDDEENAEAEQRSAKRRRTHKPAPSPAAAAENVLQDMSEEEQEDEEDEKMDELNDEYGDDDRS</sequence>
<dbReference type="InterPro" id="IPR036869">
    <property type="entry name" value="J_dom_sf"/>
</dbReference>